<reference evidence="2" key="1">
    <citation type="submission" date="2020-05" db="EMBL/GenBank/DDBJ databases">
        <title>Phylogenomic resolution of chytrid fungi.</title>
        <authorList>
            <person name="Stajich J.E."/>
            <person name="Amses K."/>
            <person name="Simmons R."/>
            <person name="Seto K."/>
            <person name="Myers J."/>
            <person name="Bonds A."/>
            <person name="Quandt C.A."/>
            <person name="Barry K."/>
            <person name="Liu P."/>
            <person name="Grigoriev I."/>
            <person name="Longcore J.E."/>
            <person name="James T.Y."/>
        </authorList>
    </citation>
    <scope>NUCLEOTIDE SEQUENCE</scope>
    <source>
        <strain evidence="2">JEL0476</strain>
    </source>
</reference>
<proteinExistence type="predicted"/>
<evidence type="ECO:0000313" key="2">
    <source>
        <dbReference type="EMBL" id="KAJ3212714.1"/>
    </source>
</evidence>
<keyword evidence="3" id="KW-1185">Reference proteome</keyword>
<feature type="region of interest" description="Disordered" evidence="1">
    <location>
        <begin position="1"/>
        <end position="22"/>
    </location>
</feature>
<dbReference type="Proteomes" id="UP001211065">
    <property type="component" value="Unassembled WGS sequence"/>
</dbReference>
<protein>
    <submittedName>
        <fullName evidence="2">Uncharacterized protein</fullName>
    </submittedName>
</protein>
<gene>
    <name evidence="2" type="ORF">HK099_007671</name>
</gene>
<dbReference type="AlphaFoldDB" id="A0AAD5TW92"/>
<evidence type="ECO:0000313" key="3">
    <source>
        <dbReference type="Proteomes" id="UP001211065"/>
    </source>
</evidence>
<feature type="compositionally biased region" description="Polar residues" evidence="1">
    <location>
        <begin position="144"/>
        <end position="160"/>
    </location>
</feature>
<comment type="caution">
    <text evidence="2">The sequence shown here is derived from an EMBL/GenBank/DDBJ whole genome shotgun (WGS) entry which is preliminary data.</text>
</comment>
<dbReference type="EMBL" id="JADGJW010000765">
    <property type="protein sequence ID" value="KAJ3212714.1"/>
    <property type="molecule type" value="Genomic_DNA"/>
</dbReference>
<feature type="region of interest" description="Disordered" evidence="1">
    <location>
        <begin position="83"/>
        <end position="163"/>
    </location>
</feature>
<accession>A0AAD5TW92</accession>
<feature type="compositionally biased region" description="Polar residues" evidence="1">
    <location>
        <begin position="83"/>
        <end position="99"/>
    </location>
</feature>
<sequence>MGIPIRTNQNGASNTFSSTGAPSTDSLLRAVLNLPHTSDLKDFFEILFSRMSSQSKEGVAEIIWGLNNQASFDFPQRHEATSDNLSFFTDNPNNATSGNRYLPTSRLISSGNSSEGSVNRRQYTGEINVYERDELQRSQRRRLNPNNPQGSTTSETNQNIDGIPTYEQFTRERREARLNAQREILLNTRREFVNRNLEE</sequence>
<name>A0AAD5TW92_9FUNG</name>
<organism evidence="2 3">
    <name type="scientific">Clydaea vesicula</name>
    <dbReference type="NCBI Taxonomy" id="447962"/>
    <lineage>
        <taxon>Eukaryota</taxon>
        <taxon>Fungi</taxon>
        <taxon>Fungi incertae sedis</taxon>
        <taxon>Chytridiomycota</taxon>
        <taxon>Chytridiomycota incertae sedis</taxon>
        <taxon>Chytridiomycetes</taxon>
        <taxon>Lobulomycetales</taxon>
        <taxon>Lobulomycetaceae</taxon>
        <taxon>Clydaea</taxon>
    </lineage>
</organism>
<feature type="compositionally biased region" description="Polar residues" evidence="1">
    <location>
        <begin position="106"/>
        <end position="122"/>
    </location>
</feature>
<evidence type="ECO:0000256" key="1">
    <source>
        <dbReference type="SAM" id="MobiDB-lite"/>
    </source>
</evidence>